<dbReference type="PANTHER" id="PTHR21087">
    <property type="entry name" value="SHIKIMATE KINASE"/>
    <property type="match status" value="1"/>
</dbReference>
<accession>A0A5E8CKE1</accession>
<evidence type="ECO:0000256" key="6">
    <source>
        <dbReference type="ARBA" id="ARBA00023141"/>
    </source>
</evidence>
<evidence type="ECO:0000256" key="2">
    <source>
        <dbReference type="ARBA" id="ARBA00022679"/>
    </source>
</evidence>
<dbReference type="GO" id="GO:0008652">
    <property type="term" value="P:amino acid biosynthetic process"/>
    <property type="evidence" value="ECO:0007669"/>
    <property type="project" value="UniProtKB-KW"/>
</dbReference>
<gene>
    <name evidence="7" type="ORF">CPAV1605_1570</name>
</gene>
<protein>
    <submittedName>
        <fullName evidence="7">Shikimate kinase</fullName>
    </submittedName>
</protein>
<dbReference type="AlphaFoldDB" id="A0A5E8CKE1"/>
<dbReference type="Gene3D" id="3.40.50.300">
    <property type="entry name" value="P-loop containing nucleotide triphosphate hydrolases"/>
    <property type="match status" value="1"/>
</dbReference>
<dbReference type="SUPFAM" id="SSF52540">
    <property type="entry name" value="P-loop containing nucleoside triphosphate hydrolases"/>
    <property type="match status" value="1"/>
</dbReference>
<keyword evidence="4 7" id="KW-0418">Kinase</keyword>
<keyword evidence="6" id="KW-0057">Aromatic amino acid biosynthesis</keyword>
<dbReference type="Pfam" id="PF01202">
    <property type="entry name" value="SKI"/>
    <property type="match status" value="1"/>
</dbReference>
<evidence type="ECO:0000256" key="5">
    <source>
        <dbReference type="ARBA" id="ARBA00022840"/>
    </source>
</evidence>
<dbReference type="PRINTS" id="PR01100">
    <property type="entry name" value="SHIKIMTKNASE"/>
</dbReference>
<evidence type="ECO:0000256" key="3">
    <source>
        <dbReference type="ARBA" id="ARBA00022741"/>
    </source>
</evidence>
<organism evidence="7">
    <name type="scientific">seawater metagenome</name>
    <dbReference type="NCBI Taxonomy" id="1561972"/>
    <lineage>
        <taxon>unclassified sequences</taxon>
        <taxon>metagenomes</taxon>
        <taxon>ecological metagenomes</taxon>
    </lineage>
</organism>
<dbReference type="GO" id="GO:0005524">
    <property type="term" value="F:ATP binding"/>
    <property type="evidence" value="ECO:0007669"/>
    <property type="project" value="UniProtKB-KW"/>
</dbReference>
<evidence type="ECO:0000256" key="4">
    <source>
        <dbReference type="ARBA" id="ARBA00022777"/>
    </source>
</evidence>
<dbReference type="GO" id="GO:0005829">
    <property type="term" value="C:cytosol"/>
    <property type="evidence" value="ECO:0007669"/>
    <property type="project" value="TreeGrafter"/>
</dbReference>
<evidence type="ECO:0000313" key="7">
    <source>
        <dbReference type="EMBL" id="VVU95808.1"/>
    </source>
</evidence>
<dbReference type="EMBL" id="CABVLZ010000013">
    <property type="protein sequence ID" value="VVU95808.1"/>
    <property type="molecule type" value="Genomic_DNA"/>
</dbReference>
<name>A0A5E8CKE1_9ZZZZ</name>
<reference evidence="7" key="1">
    <citation type="submission" date="2019-09" db="EMBL/GenBank/DDBJ databases">
        <authorList>
            <person name="Needham M D."/>
        </authorList>
    </citation>
    <scope>NUCLEOTIDE SEQUENCE</scope>
</reference>
<dbReference type="InterPro" id="IPR031322">
    <property type="entry name" value="Shikimate/glucono_kinase"/>
</dbReference>
<keyword evidence="2" id="KW-0808">Transferase</keyword>
<dbReference type="PANTHER" id="PTHR21087:SF16">
    <property type="entry name" value="SHIKIMATE KINASE 1, CHLOROPLASTIC"/>
    <property type="match status" value="1"/>
</dbReference>
<dbReference type="GO" id="GO:0004765">
    <property type="term" value="F:shikimate kinase activity"/>
    <property type="evidence" value="ECO:0007669"/>
    <property type="project" value="TreeGrafter"/>
</dbReference>
<dbReference type="HAMAP" id="MF_00109">
    <property type="entry name" value="Shikimate_kinase"/>
    <property type="match status" value="1"/>
</dbReference>
<dbReference type="InterPro" id="IPR000623">
    <property type="entry name" value="Shikimate_kinase/TSH1"/>
</dbReference>
<sequence>MKPNIDFIKKITNNKNIILIGMPGAGKTTISKKLEKILYQQLVNSDLLFSKKYNMTIQELWNKHGEETFRNLEEAYFCNYMKDVSNSIIDVAGGTILGPKSRDLIFNNQNITIFLNTHVNELYKRLKNELHERPVLHSNPKKNLEFIYKNRLPLYNQADIIINGNHDPDTIINDILIALEVFVKKRDVFSL</sequence>
<keyword evidence="5" id="KW-0067">ATP-binding</keyword>
<evidence type="ECO:0000256" key="1">
    <source>
        <dbReference type="ARBA" id="ARBA00022605"/>
    </source>
</evidence>
<dbReference type="GO" id="GO:0009073">
    <property type="term" value="P:aromatic amino acid family biosynthetic process"/>
    <property type="evidence" value="ECO:0007669"/>
    <property type="project" value="UniProtKB-KW"/>
</dbReference>
<keyword evidence="3" id="KW-0547">Nucleotide-binding</keyword>
<dbReference type="InterPro" id="IPR027417">
    <property type="entry name" value="P-loop_NTPase"/>
</dbReference>
<keyword evidence="1" id="KW-0028">Amino-acid biosynthesis</keyword>
<proteinExistence type="inferred from homology"/>
<dbReference type="CDD" id="cd00464">
    <property type="entry name" value="SK"/>
    <property type="match status" value="1"/>
</dbReference>